<keyword evidence="1" id="KW-1133">Transmembrane helix</keyword>
<accession>A0A2I1DIG3</accession>
<evidence type="ECO:0008006" key="4">
    <source>
        <dbReference type="Google" id="ProtNLM"/>
    </source>
</evidence>
<keyword evidence="1" id="KW-0812">Transmembrane</keyword>
<dbReference type="InParanoid" id="A0A2I1DIG3"/>
<evidence type="ECO:0000313" key="3">
    <source>
        <dbReference type="Proteomes" id="UP000234329"/>
    </source>
</evidence>
<dbReference type="OrthoDB" id="6163946at2"/>
<reference evidence="2 3" key="1">
    <citation type="submission" date="2017-03" db="EMBL/GenBank/DDBJ databases">
        <title>Draft genime sequence of the acidophilic sulfur-oxidizing bacterium Acidithiobacillus sp. SH, isolated from seawater.</title>
        <authorList>
            <person name="Sharmin S."/>
            <person name="Tokuhisa M."/>
            <person name="Kanao T."/>
            <person name="Kamimura K."/>
        </authorList>
    </citation>
    <scope>NUCLEOTIDE SEQUENCE [LARGE SCALE GENOMIC DNA]</scope>
    <source>
        <strain evidence="2 3">SH</strain>
    </source>
</reference>
<dbReference type="EMBL" id="MXAV01000053">
    <property type="protein sequence ID" value="PKY09652.1"/>
    <property type="molecule type" value="Genomic_DNA"/>
</dbReference>
<keyword evidence="1" id="KW-0472">Membrane</keyword>
<dbReference type="InterPro" id="IPR007404">
    <property type="entry name" value="YdjM-like"/>
</dbReference>
<evidence type="ECO:0000256" key="1">
    <source>
        <dbReference type="SAM" id="Phobius"/>
    </source>
</evidence>
<organism evidence="2 3">
    <name type="scientific">Acidithiobacillus marinus</name>
    <dbReference type="NCBI Taxonomy" id="187490"/>
    <lineage>
        <taxon>Bacteria</taxon>
        <taxon>Pseudomonadati</taxon>
        <taxon>Pseudomonadota</taxon>
        <taxon>Acidithiobacillia</taxon>
        <taxon>Acidithiobacillales</taxon>
        <taxon>Acidithiobacillaceae</taxon>
        <taxon>Acidithiobacillus</taxon>
    </lineage>
</organism>
<proteinExistence type="predicted"/>
<feature type="transmembrane region" description="Helical" evidence="1">
    <location>
        <begin position="27"/>
        <end position="47"/>
    </location>
</feature>
<sequence length="150" mass="15997">MNQTGHHITAAAMAAAGAALSLPDWGFLHITIGVIAIMAGASAPDWLEGFGPIRVLPHRTFTHIPWVWTMIFMAGASQMHTLMGVAIMGFSASALLHLLMDAMSPMGIPLWLPFQKRKSLHAYKVGNVSEAITIFLTSGLFAGVAIAAFL</sequence>
<feature type="transmembrane region" description="Helical" evidence="1">
    <location>
        <begin position="67"/>
        <end position="88"/>
    </location>
</feature>
<name>A0A2I1DIG3_9PROT</name>
<dbReference type="Proteomes" id="UP000234329">
    <property type="component" value="Unassembled WGS sequence"/>
</dbReference>
<dbReference type="Pfam" id="PF04307">
    <property type="entry name" value="YdjM"/>
    <property type="match status" value="1"/>
</dbReference>
<evidence type="ECO:0000313" key="2">
    <source>
        <dbReference type="EMBL" id="PKY09652.1"/>
    </source>
</evidence>
<dbReference type="RefSeq" id="WP_101538862.1">
    <property type="nucleotide sequence ID" value="NZ_MXAV01000053.1"/>
</dbReference>
<feature type="transmembrane region" description="Helical" evidence="1">
    <location>
        <begin position="126"/>
        <end position="149"/>
    </location>
</feature>
<keyword evidence="3" id="KW-1185">Reference proteome</keyword>
<gene>
    <name evidence="2" type="ORF">B1757_13695</name>
</gene>
<dbReference type="AlphaFoldDB" id="A0A2I1DIG3"/>
<protein>
    <recommendedName>
        <fullName evidence="4">Metal-dependent hydrolase</fullName>
    </recommendedName>
</protein>
<comment type="caution">
    <text evidence="2">The sequence shown here is derived from an EMBL/GenBank/DDBJ whole genome shotgun (WGS) entry which is preliminary data.</text>
</comment>